<protein>
    <submittedName>
        <fullName evidence="1">Uncharacterized protein</fullName>
    </submittedName>
</protein>
<organism evidence="1">
    <name type="scientific">marine sediment metagenome</name>
    <dbReference type="NCBI Taxonomy" id="412755"/>
    <lineage>
        <taxon>unclassified sequences</taxon>
        <taxon>metagenomes</taxon>
        <taxon>ecological metagenomes</taxon>
    </lineage>
</organism>
<dbReference type="AlphaFoldDB" id="X1E8H1"/>
<comment type="caution">
    <text evidence="1">The sequence shown here is derived from an EMBL/GenBank/DDBJ whole genome shotgun (WGS) entry which is preliminary data.</text>
</comment>
<proteinExistence type="predicted"/>
<sequence length="51" mass="6215">GWREYLRQKRWFGYLSRYKYVAEKVKEILLNYAATLFKDLPENLGLTCNKK</sequence>
<accession>X1E8H1</accession>
<evidence type="ECO:0000313" key="1">
    <source>
        <dbReference type="EMBL" id="GAH29571.1"/>
    </source>
</evidence>
<feature type="non-terminal residue" evidence="1">
    <location>
        <position position="51"/>
    </location>
</feature>
<name>X1E8H1_9ZZZZ</name>
<reference evidence="1" key="1">
    <citation type="journal article" date="2014" name="Front. Microbiol.">
        <title>High frequency of phylogenetically diverse reductive dehalogenase-homologous genes in deep subseafloor sedimentary metagenomes.</title>
        <authorList>
            <person name="Kawai M."/>
            <person name="Futagami T."/>
            <person name="Toyoda A."/>
            <person name="Takaki Y."/>
            <person name="Nishi S."/>
            <person name="Hori S."/>
            <person name="Arai W."/>
            <person name="Tsubouchi T."/>
            <person name="Morono Y."/>
            <person name="Uchiyama I."/>
            <person name="Ito T."/>
            <person name="Fujiyama A."/>
            <person name="Inagaki F."/>
            <person name="Takami H."/>
        </authorList>
    </citation>
    <scope>NUCLEOTIDE SEQUENCE</scope>
    <source>
        <strain evidence="1">Expedition CK06-06</strain>
    </source>
</reference>
<gene>
    <name evidence="1" type="ORF">S01H4_67026</name>
</gene>
<feature type="non-terminal residue" evidence="1">
    <location>
        <position position="1"/>
    </location>
</feature>
<dbReference type="EMBL" id="BART01041868">
    <property type="protein sequence ID" value="GAH29571.1"/>
    <property type="molecule type" value="Genomic_DNA"/>
</dbReference>